<dbReference type="KEGG" id="gsl:Gasu_30850"/>
<dbReference type="PANTHER" id="PTHR33875">
    <property type="entry name" value="OS09G0542200 PROTEIN"/>
    <property type="match status" value="1"/>
</dbReference>
<dbReference type="Proteomes" id="UP000030680">
    <property type="component" value="Unassembled WGS sequence"/>
</dbReference>
<dbReference type="SUPFAM" id="SSF52833">
    <property type="entry name" value="Thioredoxin-like"/>
    <property type="match status" value="1"/>
</dbReference>
<proteinExistence type="predicted"/>
<organism evidence="1 2">
    <name type="scientific">Galdieria sulphuraria</name>
    <name type="common">Red alga</name>
    <dbReference type="NCBI Taxonomy" id="130081"/>
    <lineage>
        <taxon>Eukaryota</taxon>
        <taxon>Rhodophyta</taxon>
        <taxon>Bangiophyceae</taxon>
        <taxon>Galdieriales</taxon>
        <taxon>Galdieriaceae</taxon>
        <taxon>Galdieria</taxon>
    </lineage>
</organism>
<keyword evidence="2" id="KW-1185">Reference proteome</keyword>
<sequence>MVMSFVPPTITLSVSKNVSRYSLTRIPRAVGHSNSKRRLVMVSGPPLPERKLGFSFGSFSAPIELQVFLDYCCPFSRIAYLKLVDSIIPAFNNQVLFVFQNQIQPWHPQSALMHEASLAVGLIAKEKFFDYSRLLFEHQDEFFDQNCYDKSRRELYGDLANLASKIHIPEDKMLNLLHIRGTGNDGNQVQSLMKFAIKYSRKLGVHISPTYFVNGIEDTAAGSAWNKEEWLERLRPLLQQGHTK</sequence>
<dbReference type="STRING" id="130081.M2W1B8"/>
<dbReference type="GeneID" id="17088233"/>
<dbReference type="RefSeq" id="XP_005705961.1">
    <property type="nucleotide sequence ID" value="XM_005705904.1"/>
</dbReference>
<dbReference type="AlphaFoldDB" id="M2W1B8"/>
<dbReference type="Gene3D" id="3.40.30.10">
    <property type="entry name" value="Glutaredoxin"/>
    <property type="match status" value="1"/>
</dbReference>
<dbReference type="eggNOG" id="ENOG502S0CB">
    <property type="taxonomic scope" value="Eukaryota"/>
</dbReference>
<name>M2W1B8_GALSU</name>
<dbReference type="EMBL" id="KB454508">
    <property type="protein sequence ID" value="EME29441.1"/>
    <property type="molecule type" value="Genomic_DNA"/>
</dbReference>
<dbReference type="OrthoDB" id="37297at2759"/>
<dbReference type="OMA" id="NQERFWN"/>
<evidence type="ECO:0000313" key="1">
    <source>
        <dbReference type="EMBL" id="EME29441.1"/>
    </source>
</evidence>
<evidence type="ECO:0000313" key="2">
    <source>
        <dbReference type="Proteomes" id="UP000030680"/>
    </source>
</evidence>
<accession>M2W1B8</accession>
<protein>
    <submittedName>
        <fullName evidence="1">Thioredoxin-like protein</fullName>
    </submittedName>
</protein>
<dbReference type="InterPro" id="IPR036249">
    <property type="entry name" value="Thioredoxin-like_sf"/>
</dbReference>
<reference evidence="2" key="1">
    <citation type="journal article" date="2013" name="Science">
        <title>Gene transfer from bacteria and archaea facilitated evolution of an extremophilic eukaryote.</title>
        <authorList>
            <person name="Schonknecht G."/>
            <person name="Chen W.H."/>
            <person name="Ternes C.M."/>
            <person name="Barbier G.G."/>
            <person name="Shrestha R.P."/>
            <person name="Stanke M."/>
            <person name="Brautigam A."/>
            <person name="Baker B.J."/>
            <person name="Banfield J.F."/>
            <person name="Garavito R.M."/>
            <person name="Carr K."/>
            <person name="Wilkerson C."/>
            <person name="Rensing S.A."/>
            <person name="Gagneul D."/>
            <person name="Dickenson N.E."/>
            <person name="Oesterhelt C."/>
            <person name="Lercher M.J."/>
            <person name="Weber A.P."/>
        </authorList>
    </citation>
    <scope>NUCLEOTIDE SEQUENCE [LARGE SCALE GENOMIC DNA]</scope>
    <source>
        <strain evidence="2">074W</strain>
    </source>
</reference>
<gene>
    <name evidence="1" type="ORF">Gasu_30850</name>
</gene>
<dbReference type="Gramene" id="EME29441">
    <property type="protein sequence ID" value="EME29441"/>
    <property type="gene ID" value="Gasu_30850"/>
</dbReference>
<dbReference type="PANTHER" id="PTHR33875:SF2">
    <property type="entry name" value="ACR183CP"/>
    <property type="match status" value="1"/>
</dbReference>